<accession>A0A9P6E6N8</accession>
<evidence type="ECO:0000256" key="1">
    <source>
        <dbReference type="SAM" id="MobiDB-lite"/>
    </source>
</evidence>
<feature type="compositionally biased region" description="Basic and acidic residues" evidence="1">
    <location>
        <begin position="418"/>
        <end position="428"/>
    </location>
</feature>
<dbReference type="AlphaFoldDB" id="A0A9P6E6N8"/>
<proteinExistence type="predicted"/>
<organism evidence="2 3">
    <name type="scientific">Crepidotus variabilis</name>
    <dbReference type="NCBI Taxonomy" id="179855"/>
    <lineage>
        <taxon>Eukaryota</taxon>
        <taxon>Fungi</taxon>
        <taxon>Dikarya</taxon>
        <taxon>Basidiomycota</taxon>
        <taxon>Agaricomycotina</taxon>
        <taxon>Agaricomycetes</taxon>
        <taxon>Agaricomycetidae</taxon>
        <taxon>Agaricales</taxon>
        <taxon>Agaricineae</taxon>
        <taxon>Crepidotaceae</taxon>
        <taxon>Crepidotus</taxon>
    </lineage>
</organism>
<keyword evidence="3" id="KW-1185">Reference proteome</keyword>
<feature type="compositionally biased region" description="Basic and acidic residues" evidence="1">
    <location>
        <begin position="436"/>
        <end position="446"/>
    </location>
</feature>
<sequence>MSGCSLGSGTTALVGLGAFRPTALYPSQFAALAEPLGELTFQQVTFTTAVISTGLVFAHYAGLFDKIHVSPEFTGSALVQAHKVTAVGAQEDVGVHWMDFPAGYFASDVAFHTDNGNNCVLQSPFDYGSCVAEKPTVKWLTYPSGYFPLKVPSHIDDRNLSILRSAFHPEVAVCTPAEAPVSIQWLELYSEYIPSKMDILHHHDVPFGYTPNLVCPIDSEKAEHAFHLLRRQAAHLQLKPTTIRSSTVAPISTMTRVMVVVISTTLCLIFGVLPFASKSQAVGDLDLIESNFKEIMVDKAQSFTDDVVDLVEHSDNLIEDVEDFIEDSGDNVEDDQYSDDEDYEELEAWSLPSDMFDLETIEAKTEPEDDTFEPELDISRAVEVFDHHLAEHEETAVPDDEGTNAHIRAIAEQYWFKESADTNHENPSRPRRHRPREYEEAHNFST</sequence>
<dbReference type="EMBL" id="MU157919">
    <property type="protein sequence ID" value="KAF9523378.1"/>
    <property type="molecule type" value="Genomic_DNA"/>
</dbReference>
<comment type="caution">
    <text evidence="2">The sequence shown here is derived from an EMBL/GenBank/DDBJ whole genome shotgun (WGS) entry which is preliminary data.</text>
</comment>
<feature type="region of interest" description="Disordered" evidence="1">
    <location>
        <begin position="417"/>
        <end position="446"/>
    </location>
</feature>
<name>A0A9P6E6N8_9AGAR</name>
<gene>
    <name evidence="2" type="ORF">CPB83DRAFT_692698</name>
</gene>
<dbReference type="Proteomes" id="UP000807306">
    <property type="component" value="Unassembled WGS sequence"/>
</dbReference>
<evidence type="ECO:0000313" key="2">
    <source>
        <dbReference type="EMBL" id="KAF9523378.1"/>
    </source>
</evidence>
<evidence type="ECO:0000313" key="3">
    <source>
        <dbReference type="Proteomes" id="UP000807306"/>
    </source>
</evidence>
<reference evidence="2" key="1">
    <citation type="submission" date="2020-11" db="EMBL/GenBank/DDBJ databases">
        <authorList>
            <consortium name="DOE Joint Genome Institute"/>
            <person name="Ahrendt S."/>
            <person name="Riley R."/>
            <person name="Andreopoulos W."/>
            <person name="Labutti K."/>
            <person name="Pangilinan J."/>
            <person name="Ruiz-Duenas F.J."/>
            <person name="Barrasa J.M."/>
            <person name="Sanchez-Garcia M."/>
            <person name="Camarero S."/>
            <person name="Miyauchi S."/>
            <person name="Serrano A."/>
            <person name="Linde D."/>
            <person name="Babiker R."/>
            <person name="Drula E."/>
            <person name="Ayuso-Fernandez I."/>
            <person name="Pacheco R."/>
            <person name="Padilla G."/>
            <person name="Ferreira P."/>
            <person name="Barriuso J."/>
            <person name="Kellner H."/>
            <person name="Castanera R."/>
            <person name="Alfaro M."/>
            <person name="Ramirez L."/>
            <person name="Pisabarro A.G."/>
            <person name="Kuo A."/>
            <person name="Tritt A."/>
            <person name="Lipzen A."/>
            <person name="He G."/>
            <person name="Yan M."/>
            <person name="Ng V."/>
            <person name="Cullen D."/>
            <person name="Martin F."/>
            <person name="Rosso M.-N."/>
            <person name="Henrissat B."/>
            <person name="Hibbett D."/>
            <person name="Martinez A.T."/>
            <person name="Grigoriev I.V."/>
        </authorList>
    </citation>
    <scope>NUCLEOTIDE SEQUENCE</scope>
    <source>
        <strain evidence="2">CBS 506.95</strain>
    </source>
</reference>
<protein>
    <submittedName>
        <fullName evidence="2">Uncharacterized protein</fullName>
    </submittedName>
</protein>